<evidence type="ECO:0000256" key="1">
    <source>
        <dbReference type="SAM" id="MobiDB-lite"/>
    </source>
</evidence>
<accession>A0AAV6WHL8</accession>
<reference evidence="2" key="1">
    <citation type="submission" date="2019-10" db="EMBL/GenBank/DDBJ databases">
        <authorList>
            <person name="Zhang R."/>
            <person name="Pan Y."/>
            <person name="Wang J."/>
            <person name="Ma R."/>
            <person name="Yu S."/>
        </authorList>
    </citation>
    <scope>NUCLEOTIDE SEQUENCE</scope>
    <source>
        <strain evidence="2">LA-IB0</strain>
        <tissue evidence="2">Leaf</tissue>
    </source>
</reference>
<feature type="compositionally biased region" description="Basic residues" evidence="1">
    <location>
        <begin position="803"/>
        <end position="814"/>
    </location>
</feature>
<comment type="caution">
    <text evidence="2">The sequence shown here is derived from an EMBL/GenBank/DDBJ whole genome shotgun (WGS) entry which is preliminary data.</text>
</comment>
<keyword evidence="3" id="KW-1185">Reference proteome</keyword>
<feature type="region of interest" description="Disordered" evidence="1">
    <location>
        <begin position="897"/>
        <end position="932"/>
    </location>
</feature>
<protein>
    <submittedName>
        <fullName evidence="2">Uncharacterized protein</fullName>
    </submittedName>
</protein>
<proteinExistence type="predicted"/>
<organism evidence="2 3">
    <name type="scientific">Buddleja alternifolia</name>
    <dbReference type="NCBI Taxonomy" id="168488"/>
    <lineage>
        <taxon>Eukaryota</taxon>
        <taxon>Viridiplantae</taxon>
        <taxon>Streptophyta</taxon>
        <taxon>Embryophyta</taxon>
        <taxon>Tracheophyta</taxon>
        <taxon>Spermatophyta</taxon>
        <taxon>Magnoliopsida</taxon>
        <taxon>eudicotyledons</taxon>
        <taxon>Gunneridae</taxon>
        <taxon>Pentapetalae</taxon>
        <taxon>asterids</taxon>
        <taxon>lamiids</taxon>
        <taxon>Lamiales</taxon>
        <taxon>Scrophulariaceae</taxon>
        <taxon>Buddlejeae</taxon>
        <taxon>Buddleja</taxon>
    </lineage>
</organism>
<dbReference type="PANTHER" id="PTHR33167">
    <property type="entry name" value="TRANSCRIPTION FACTOR, PUTATIVE (DUF863)-RELATED"/>
    <property type="match status" value="1"/>
</dbReference>
<dbReference type="Proteomes" id="UP000826271">
    <property type="component" value="Unassembled WGS sequence"/>
</dbReference>
<dbReference type="Pfam" id="PF05904">
    <property type="entry name" value="DUF863"/>
    <property type="match status" value="1"/>
</dbReference>
<feature type="region of interest" description="Disordered" evidence="1">
    <location>
        <begin position="398"/>
        <end position="421"/>
    </location>
</feature>
<feature type="region of interest" description="Disordered" evidence="1">
    <location>
        <begin position="798"/>
        <end position="819"/>
    </location>
</feature>
<evidence type="ECO:0000313" key="2">
    <source>
        <dbReference type="EMBL" id="KAG8366413.1"/>
    </source>
</evidence>
<dbReference type="InterPro" id="IPR008581">
    <property type="entry name" value="DUF863_pln"/>
</dbReference>
<dbReference type="AlphaFoldDB" id="A0AAV6WHL8"/>
<dbReference type="PANTHER" id="PTHR33167:SF4">
    <property type="entry name" value="TRANSCRIPTION FACTOR, PUTATIVE (DUF863)-RELATED"/>
    <property type="match status" value="1"/>
</dbReference>
<gene>
    <name evidence="2" type="ORF">BUALT_Bualt17G0077100</name>
</gene>
<sequence>MGTKVHYKSYLPGYHSMRDFNEDSSSSSWPFCYGDKPITNGPYYNGFLPKTTIDGYPGSDKDAFKQKMLDHESVFKNQVHELHRLYRIQRDMMEEVDKKEVHILRASMEPSSSSSHQGFPFLNSTNGRKSIPGVEIINGPVSCTKGYNNTQPGPIPFQNASTLNNSKALDSRPLKMRKKLFDLQLPADEYIDPEEGENLSSIGLADLNKPFQIEETKGISRPDKSNAGYLGMNGEAMHIRDGFLMNSSLESKVNVRGRLLNIHEAGCTSLSRGFHQDKLLLPSHQVQGMLNPIHHRSGIYQTGYNGREDHWREGNHHGLESLYKSRDHSNNSHLEPLVASRARPGSYPFYSSSSFASSWAQPVSSWAKPTSTFTQKISPFGSSLNSAATTDKRMQTSAQSQEPFGGKWPVNASSRSNPGFGSEPMRMNGFYYGCSSGSKEPQSHLPSSGLDNVAYDRSTNHGFENFQKGSCWPGTKAVIDINLNEVVSKSSSNEDDLIIIDGKTEHEEHLSALPWLKRRPAYDKREMVRDLNQPFTPEITSPSLDCETMRKKENGETQNIKKILGFPIFDIKNESSSLVSTSESVGCSPEGNNVNKERKKRIIDINLEFEPDECIAAEERTMEEEKQTNGAFIIDRFDLNSCVSDCEDPSVPSYESKTASVKTTLEIDLEAPARLESEDENTPFKELQSLQEKYEITRDEALRDAAEAIFAMSSSCPKPNIEDKIFHPSEVSIAESLLWFVDAISSCANELRPKMDASTEEIDDFEAMTLQLQETKEEDYMPIPFIPEFEKLEDMGGNALPARGRRGHSRRGRQRRDFQRDILPGLASLSRHEVTEDIQTFSGLMRATGHHWNSGLMRRNGTKGARARRRAVVESPVCSTSLMQKLNKIEGGLEERSLTGWGKTTRRPRRQRCPSGTAAAAPPAPPTAVVLT</sequence>
<name>A0AAV6WHL8_9LAMI</name>
<dbReference type="EMBL" id="WHWC01000017">
    <property type="protein sequence ID" value="KAG8366413.1"/>
    <property type="molecule type" value="Genomic_DNA"/>
</dbReference>
<evidence type="ECO:0000313" key="3">
    <source>
        <dbReference type="Proteomes" id="UP000826271"/>
    </source>
</evidence>